<evidence type="ECO:0000313" key="7">
    <source>
        <dbReference type="Proteomes" id="UP000324022"/>
    </source>
</evidence>
<dbReference type="InterPro" id="IPR036318">
    <property type="entry name" value="FAD-bd_PCMH-like_sf"/>
</dbReference>
<dbReference type="Gene3D" id="3.30.465.10">
    <property type="match status" value="1"/>
</dbReference>
<protein>
    <submittedName>
        <fullName evidence="6">Related to 4-cresol dehydrogenase flavoprotein subunit</fullName>
    </submittedName>
</protein>
<dbReference type="InterPro" id="IPR006094">
    <property type="entry name" value="Oxid_FAD_bind_N"/>
</dbReference>
<dbReference type="Pfam" id="PF02913">
    <property type="entry name" value="FAD-oxidase_C"/>
    <property type="match status" value="1"/>
</dbReference>
<evidence type="ECO:0000256" key="4">
    <source>
        <dbReference type="ARBA" id="ARBA00023002"/>
    </source>
</evidence>
<dbReference type="PROSITE" id="PS51387">
    <property type="entry name" value="FAD_PCMH"/>
    <property type="match status" value="1"/>
</dbReference>
<keyword evidence="2" id="KW-0285">Flavoprotein</keyword>
<proteinExistence type="predicted"/>
<dbReference type="OrthoDB" id="5332616at2759"/>
<dbReference type="GO" id="GO:1903457">
    <property type="term" value="P:lactate catabolic process"/>
    <property type="evidence" value="ECO:0007669"/>
    <property type="project" value="TreeGrafter"/>
</dbReference>
<evidence type="ECO:0000256" key="3">
    <source>
        <dbReference type="ARBA" id="ARBA00022827"/>
    </source>
</evidence>
<dbReference type="SUPFAM" id="SSF55103">
    <property type="entry name" value="FAD-linked oxidases, C-terminal domain"/>
    <property type="match status" value="1"/>
</dbReference>
<keyword evidence="3" id="KW-0274">FAD</keyword>
<dbReference type="Gene3D" id="3.40.462.10">
    <property type="entry name" value="FAD-linked oxidases, C-terminal domain"/>
    <property type="match status" value="1"/>
</dbReference>
<dbReference type="EMBL" id="OOIN01000035">
    <property type="protein sequence ID" value="SPO30798.1"/>
    <property type="molecule type" value="Genomic_DNA"/>
</dbReference>
<dbReference type="GO" id="GO:0071949">
    <property type="term" value="F:FAD binding"/>
    <property type="evidence" value="ECO:0007669"/>
    <property type="project" value="InterPro"/>
</dbReference>
<dbReference type="GO" id="GO:0005739">
    <property type="term" value="C:mitochondrion"/>
    <property type="evidence" value="ECO:0007669"/>
    <property type="project" value="TreeGrafter"/>
</dbReference>
<evidence type="ECO:0000259" key="5">
    <source>
        <dbReference type="PROSITE" id="PS51387"/>
    </source>
</evidence>
<dbReference type="InterPro" id="IPR016170">
    <property type="entry name" value="Cytok_DH_C_sf"/>
</dbReference>
<dbReference type="Gene3D" id="3.30.43.10">
    <property type="entry name" value="Uridine Diphospho-n-acetylenolpyruvylglucosamine Reductase, domain 2"/>
    <property type="match status" value="1"/>
</dbReference>
<sequence>MAPDGGNGIVLSGDGSTSNRLAATVAGQGDANSAYRKGFKAYSQPLADQAESSSKPNYVLVEDITPEQFERFVEEGKKIVGEQNFYINFTGKAEPEGHSDYLSLPHFEDFFKIDEAERFMASAHIQPGSVEEVASIVKLANQYKQPLHAVSMGRNLGYGGSAVRLRGTAILDLKRMNKVLQIDEDSAFCLLEPGVSYFDLYEELQRRNSQLWIDCPDIGWGSVVGNMCDRGAGYTPYGDHFMFHCGMEVVLPNGDIVRTGNGAMEGSDTWQTFPYGFGPYHDGIFSQSNLGIVTKAGFWLMPNPGGFKPFLITVPRKEDLHELVERIRPLRNRMIIQNAPTIRHVLLDAACLRQRKDWEGGKLSEGALSDEKVYEIAEQLDLGYWGFYGALYGPPPMQDMIWSVIWGSLSQIKGSKHYFEQDVGPSSLLHSRAKTLAGIPNLLELDWISWLDNGSHCFFSPISNVTGDAAMGQWNLLEEKCRQYGFDPICTQVIGLRELHNICCIVYDRHSKEQRDRMRSLMNDLIQAAAVKGWSEYRTHLAFQDQVAGTFNFNNGAISRLNETLKDALDPNCILSPGKNGVWGQRFRHLRNKA</sequence>
<dbReference type="GO" id="GO:0004458">
    <property type="term" value="F:D-lactate dehydrogenase (cytochrome) activity"/>
    <property type="evidence" value="ECO:0007669"/>
    <property type="project" value="TreeGrafter"/>
</dbReference>
<dbReference type="Proteomes" id="UP000324022">
    <property type="component" value="Unassembled WGS sequence"/>
</dbReference>
<dbReference type="Gene3D" id="1.10.45.10">
    <property type="entry name" value="Vanillyl-alcohol Oxidase, Chain A, domain 4"/>
    <property type="match status" value="1"/>
</dbReference>
<dbReference type="InterPro" id="IPR004113">
    <property type="entry name" value="FAD-bd_oxidored_4_C"/>
</dbReference>
<evidence type="ECO:0000313" key="6">
    <source>
        <dbReference type="EMBL" id="SPO30798.1"/>
    </source>
</evidence>
<organism evidence="6 7">
    <name type="scientific">Ustilago trichophora</name>
    <dbReference type="NCBI Taxonomy" id="86804"/>
    <lineage>
        <taxon>Eukaryota</taxon>
        <taxon>Fungi</taxon>
        <taxon>Dikarya</taxon>
        <taxon>Basidiomycota</taxon>
        <taxon>Ustilaginomycotina</taxon>
        <taxon>Ustilaginomycetes</taxon>
        <taxon>Ustilaginales</taxon>
        <taxon>Ustilaginaceae</taxon>
        <taxon>Ustilago</taxon>
    </lineage>
</organism>
<dbReference type="GO" id="GO:0008720">
    <property type="term" value="F:D-lactate dehydrogenase (NAD+) activity"/>
    <property type="evidence" value="ECO:0007669"/>
    <property type="project" value="TreeGrafter"/>
</dbReference>
<reference evidence="6 7" key="1">
    <citation type="submission" date="2018-03" db="EMBL/GenBank/DDBJ databases">
        <authorList>
            <person name="Guldener U."/>
        </authorList>
    </citation>
    <scope>NUCLEOTIDE SEQUENCE [LARGE SCALE GENOMIC DNA]</scope>
    <source>
        <strain evidence="6 7">NBRC100155</strain>
    </source>
</reference>
<evidence type="ECO:0000256" key="1">
    <source>
        <dbReference type="ARBA" id="ARBA00001974"/>
    </source>
</evidence>
<evidence type="ECO:0000256" key="2">
    <source>
        <dbReference type="ARBA" id="ARBA00022630"/>
    </source>
</evidence>
<dbReference type="AlphaFoldDB" id="A0A5C3EJV3"/>
<dbReference type="SUPFAM" id="SSF56176">
    <property type="entry name" value="FAD-binding/transporter-associated domain-like"/>
    <property type="match status" value="1"/>
</dbReference>
<keyword evidence="7" id="KW-1185">Reference proteome</keyword>
<comment type="cofactor">
    <cofactor evidence="1">
        <name>FAD</name>
        <dbReference type="ChEBI" id="CHEBI:57692"/>
    </cofactor>
</comment>
<dbReference type="PANTHER" id="PTHR11748">
    <property type="entry name" value="D-LACTATE DEHYDROGENASE"/>
    <property type="match status" value="1"/>
</dbReference>
<dbReference type="InterPro" id="IPR016166">
    <property type="entry name" value="FAD-bd_PCMH"/>
</dbReference>
<dbReference type="InterPro" id="IPR016164">
    <property type="entry name" value="FAD-linked_Oxase-like_C"/>
</dbReference>
<accession>A0A5C3EJV3</accession>
<dbReference type="PANTHER" id="PTHR11748:SF114">
    <property type="entry name" value="ARYL-ALCOHOL OXIDASE VANILLYL-ALCOHOL OXIDASE (AFU_ORTHOLOGUE AFUA_3G09500)-RELATED"/>
    <property type="match status" value="1"/>
</dbReference>
<dbReference type="InterPro" id="IPR016171">
    <property type="entry name" value="Vanillyl_alc_oxidase_C-sub2"/>
</dbReference>
<dbReference type="Pfam" id="PF01565">
    <property type="entry name" value="FAD_binding_4"/>
    <property type="match status" value="1"/>
</dbReference>
<dbReference type="InterPro" id="IPR016167">
    <property type="entry name" value="FAD-bd_PCMH_sub1"/>
</dbReference>
<gene>
    <name evidence="6" type="ORF">UTRI_10248</name>
</gene>
<name>A0A5C3EJV3_9BASI</name>
<dbReference type="InterPro" id="IPR016169">
    <property type="entry name" value="FAD-bd_PCMH_sub2"/>
</dbReference>
<keyword evidence="4" id="KW-0560">Oxidoreductase</keyword>
<feature type="domain" description="FAD-binding PCMH-type" evidence="5">
    <location>
        <begin position="117"/>
        <end position="303"/>
    </location>
</feature>